<reference evidence="1" key="1">
    <citation type="journal article" date="2019" name="bioRxiv">
        <title>The Genome of the Zebra Mussel, Dreissena polymorpha: A Resource for Invasive Species Research.</title>
        <authorList>
            <person name="McCartney M.A."/>
            <person name="Auch B."/>
            <person name="Kono T."/>
            <person name="Mallez S."/>
            <person name="Zhang Y."/>
            <person name="Obille A."/>
            <person name="Becker A."/>
            <person name="Abrahante J.E."/>
            <person name="Garbe J."/>
            <person name="Badalamenti J.P."/>
            <person name="Herman A."/>
            <person name="Mangelson H."/>
            <person name="Liachko I."/>
            <person name="Sullivan S."/>
            <person name="Sone E.D."/>
            <person name="Koren S."/>
            <person name="Silverstein K.A.T."/>
            <person name="Beckman K.B."/>
            <person name="Gohl D.M."/>
        </authorList>
    </citation>
    <scope>NUCLEOTIDE SEQUENCE</scope>
    <source>
        <strain evidence="1">Duluth1</strain>
        <tissue evidence="1">Whole animal</tissue>
    </source>
</reference>
<sequence>MLILICSDRLLIAITDDSFSVMFRMEMPGGSGDCGSGSERRLFGVSVCWFVTQ</sequence>
<dbReference type="Proteomes" id="UP000828390">
    <property type="component" value="Unassembled WGS sequence"/>
</dbReference>
<dbReference type="EMBL" id="JAIWYP010000001">
    <property type="protein sequence ID" value="KAH3891132.1"/>
    <property type="molecule type" value="Genomic_DNA"/>
</dbReference>
<gene>
    <name evidence="1" type="ORF">DPMN_015221</name>
</gene>
<protein>
    <submittedName>
        <fullName evidence="1">Uncharacterized protein</fullName>
    </submittedName>
</protein>
<comment type="caution">
    <text evidence="1">The sequence shown here is derived from an EMBL/GenBank/DDBJ whole genome shotgun (WGS) entry which is preliminary data.</text>
</comment>
<dbReference type="AlphaFoldDB" id="A0A9D4ND83"/>
<evidence type="ECO:0000313" key="2">
    <source>
        <dbReference type="Proteomes" id="UP000828390"/>
    </source>
</evidence>
<organism evidence="1 2">
    <name type="scientific">Dreissena polymorpha</name>
    <name type="common">Zebra mussel</name>
    <name type="synonym">Mytilus polymorpha</name>
    <dbReference type="NCBI Taxonomy" id="45954"/>
    <lineage>
        <taxon>Eukaryota</taxon>
        <taxon>Metazoa</taxon>
        <taxon>Spiralia</taxon>
        <taxon>Lophotrochozoa</taxon>
        <taxon>Mollusca</taxon>
        <taxon>Bivalvia</taxon>
        <taxon>Autobranchia</taxon>
        <taxon>Heteroconchia</taxon>
        <taxon>Euheterodonta</taxon>
        <taxon>Imparidentia</taxon>
        <taxon>Neoheterodontei</taxon>
        <taxon>Myida</taxon>
        <taxon>Dreissenoidea</taxon>
        <taxon>Dreissenidae</taxon>
        <taxon>Dreissena</taxon>
    </lineage>
</organism>
<name>A0A9D4ND83_DREPO</name>
<proteinExistence type="predicted"/>
<accession>A0A9D4ND83</accession>
<evidence type="ECO:0000313" key="1">
    <source>
        <dbReference type="EMBL" id="KAH3891132.1"/>
    </source>
</evidence>
<keyword evidence="2" id="KW-1185">Reference proteome</keyword>
<reference evidence="1" key="2">
    <citation type="submission" date="2020-11" db="EMBL/GenBank/DDBJ databases">
        <authorList>
            <person name="McCartney M.A."/>
            <person name="Auch B."/>
            <person name="Kono T."/>
            <person name="Mallez S."/>
            <person name="Becker A."/>
            <person name="Gohl D.M."/>
            <person name="Silverstein K.A.T."/>
            <person name="Koren S."/>
            <person name="Bechman K.B."/>
            <person name="Herman A."/>
            <person name="Abrahante J.E."/>
            <person name="Garbe J."/>
        </authorList>
    </citation>
    <scope>NUCLEOTIDE SEQUENCE</scope>
    <source>
        <strain evidence="1">Duluth1</strain>
        <tissue evidence="1">Whole animal</tissue>
    </source>
</reference>